<reference evidence="1" key="1">
    <citation type="journal article" date="2014" name="Nat. Commun.">
        <title>The tobacco genome sequence and its comparison with those of tomato and potato.</title>
        <authorList>
            <person name="Sierro N."/>
            <person name="Battey J.N."/>
            <person name="Ouadi S."/>
            <person name="Bakaher N."/>
            <person name="Bovet L."/>
            <person name="Willig A."/>
            <person name="Goepfert S."/>
            <person name="Peitsch M.C."/>
            <person name="Ivanov N.V."/>
        </authorList>
    </citation>
    <scope>NUCLEOTIDE SEQUENCE [LARGE SCALE GENOMIC DNA]</scope>
</reference>
<organism evidence="1 2">
    <name type="scientific">Nicotiana tabacum</name>
    <name type="common">Common tobacco</name>
    <dbReference type="NCBI Taxonomy" id="4097"/>
    <lineage>
        <taxon>Eukaryota</taxon>
        <taxon>Viridiplantae</taxon>
        <taxon>Streptophyta</taxon>
        <taxon>Embryophyta</taxon>
        <taxon>Tracheophyta</taxon>
        <taxon>Spermatophyta</taxon>
        <taxon>Magnoliopsida</taxon>
        <taxon>eudicotyledons</taxon>
        <taxon>Gunneridae</taxon>
        <taxon>Pentapetalae</taxon>
        <taxon>asterids</taxon>
        <taxon>lamiids</taxon>
        <taxon>Solanales</taxon>
        <taxon>Solanaceae</taxon>
        <taxon>Nicotianoideae</taxon>
        <taxon>Nicotianeae</taxon>
        <taxon>Nicotiana</taxon>
    </lineage>
</organism>
<evidence type="ECO:0000313" key="1">
    <source>
        <dbReference type="Proteomes" id="UP000790787"/>
    </source>
</evidence>
<sequence length="449" mass="50257">MGTIDDQVNLDTGNQNRTATGNHVSGIDYNHPLFLSPADVSEIQIISFQLTGIENYSIWNRSMCVALLGRNKLGMVDGTCRKEKFPDSMENHWERVNAIVLSWLMNSVAKGLLGGIMYASSAQTVWEDLSERFNKIDGSRTFNLHKEIAALSQCSASVSVYFSKLKDLWEEFEALIPSPGCDCPKSREFVSYLQKLRLYQFFMGLNESYSQARSQILMKTPLPTVNQAYALVVSDESQRSISANSGILGANPVGNLGIAMYTRAGGGGQNHRLKRNFNISNGCSNDKSANERQYDQLANYSQGMEAITNQLGNFAFTKEQYDQIVQLLKGTSTTTTNMDSAANATGTDKAFLVSNGSQEWIIDTGATNHMDLFTEKVREIGKEVRGLYILLAQLARNKNRAMCAARELTASEANKFNVELWHQRFGHVSIIVLKRMQRHSREMFYLYLC</sequence>
<evidence type="ECO:0000313" key="2">
    <source>
        <dbReference type="RefSeq" id="XP_075074601.1"/>
    </source>
</evidence>
<dbReference type="Proteomes" id="UP000790787">
    <property type="component" value="Chromosome 7"/>
</dbReference>
<reference evidence="2" key="2">
    <citation type="submission" date="2025-08" db="UniProtKB">
        <authorList>
            <consortium name="RefSeq"/>
        </authorList>
    </citation>
    <scope>IDENTIFICATION</scope>
    <source>
        <tissue evidence="2">Leaf</tissue>
    </source>
</reference>
<proteinExistence type="predicted"/>
<accession>A0AC58RPF3</accession>
<keyword evidence="1" id="KW-1185">Reference proteome</keyword>
<name>A0AC58RPF3_TOBAC</name>
<protein>
    <submittedName>
        <fullName evidence="2">Uncharacterized protein LOC142162177</fullName>
    </submittedName>
</protein>
<dbReference type="RefSeq" id="XP_075074601.1">
    <property type="nucleotide sequence ID" value="XM_075218500.1"/>
</dbReference>
<gene>
    <name evidence="2" type="primary">LOC142162177</name>
</gene>